<sequence length="80" mass="8426">MDVTRAWVTLMALSALATALAVFGQGATWAVLAILVAAWIKARVVLRAYLGLAGAPDWSRGFSLVLGLFMLAIMGLSAFT</sequence>
<comment type="subcellular location">
    <subcellularLocation>
        <location evidence="1">Cell membrane</location>
        <topology evidence="1">Multi-pass membrane protein</topology>
    </subcellularLocation>
</comment>
<comment type="caution">
    <text evidence="7">The sequence shown here is derived from an EMBL/GenBank/DDBJ whole genome shotgun (WGS) entry which is preliminary data.</text>
</comment>
<organism evidence="7 8">
    <name type="scientific">Maritimibacter dapengensis</name>
    <dbReference type="NCBI Taxonomy" id="2836868"/>
    <lineage>
        <taxon>Bacteria</taxon>
        <taxon>Pseudomonadati</taxon>
        <taxon>Pseudomonadota</taxon>
        <taxon>Alphaproteobacteria</taxon>
        <taxon>Rhodobacterales</taxon>
        <taxon>Roseobacteraceae</taxon>
        <taxon>Maritimibacter</taxon>
    </lineage>
</organism>
<dbReference type="Proteomes" id="UP000756530">
    <property type="component" value="Unassembled WGS sequence"/>
</dbReference>
<keyword evidence="5 6" id="KW-0472">Membrane</keyword>
<evidence type="ECO:0000256" key="3">
    <source>
        <dbReference type="ARBA" id="ARBA00022692"/>
    </source>
</evidence>
<reference evidence="7 8" key="1">
    <citation type="submission" date="2021-05" db="EMBL/GenBank/DDBJ databases">
        <title>Culturable bacteria isolated from Daya Bay.</title>
        <authorList>
            <person name="Zheng W."/>
            <person name="Yu S."/>
            <person name="Huang Y."/>
        </authorList>
    </citation>
    <scope>NUCLEOTIDE SEQUENCE [LARGE SCALE GENOMIC DNA]</scope>
    <source>
        <strain evidence="7 8">DP4N28-5</strain>
    </source>
</reference>
<accession>A0ABS6T147</accession>
<evidence type="ECO:0000256" key="6">
    <source>
        <dbReference type="SAM" id="Phobius"/>
    </source>
</evidence>
<gene>
    <name evidence="7" type="ORF">KJP28_08190</name>
</gene>
<dbReference type="Pfam" id="PF03626">
    <property type="entry name" value="COX4_pro"/>
    <property type="match status" value="1"/>
</dbReference>
<feature type="transmembrane region" description="Helical" evidence="6">
    <location>
        <begin position="62"/>
        <end position="79"/>
    </location>
</feature>
<keyword evidence="8" id="KW-1185">Reference proteome</keyword>
<evidence type="ECO:0000313" key="7">
    <source>
        <dbReference type="EMBL" id="MBV7378905.1"/>
    </source>
</evidence>
<dbReference type="RefSeq" id="WP_218392074.1">
    <property type="nucleotide sequence ID" value="NZ_JAHUZE010000002.1"/>
</dbReference>
<dbReference type="InterPro" id="IPR005171">
    <property type="entry name" value="Cyt_c_oxidase_su4_prok"/>
</dbReference>
<evidence type="ECO:0000256" key="5">
    <source>
        <dbReference type="ARBA" id="ARBA00023136"/>
    </source>
</evidence>
<keyword evidence="3 6" id="KW-0812">Transmembrane</keyword>
<evidence type="ECO:0000256" key="1">
    <source>
        <dbReference type="ARBA" id="ARBA00004651"/>
    </source>
</evidence>
<protein>
    <submittedName>
        <fullName evidence="7">Cytochrome C oxidase subunit IV family protein</fullName>
    </submittedName>
</protein>
<keyword evidence="2" id="KW-1003">Cell membrane</keyword>
<name>A0ABS6T147_9RHOB</name>
<evidence type="ECO:0000256" key="2">
    <source>
        <dbReference type="ARBA" id="ARBA00022475"/>
    </source>
</evidence>
<keyword evidence="4 6" id="KW-1133">Transmembrane helix</keyword>
<evidence type="ECO:0000313" key="8">
    <source>
        <dbReference type="Proteomes" id="UP000756530"/>
    </source>
</evidence>
<evidence type="ECO:0000256" key="4">
    <source>
        <dbReference type="ARBA" id="ARBA00022989"/>
    </source>
</evidence>
<dbReference type="EMBL" id="JAHUZE010000002">
    <property type="protein sequence ID" value="MBV7378905.1"/>
    <property type="molecule type" value="Genomic_DNA"/>
</dbReference>
<proteinExistence type="predicted"/>